<dbReference type="EMBL" id="FAXN01000092">
    <property type="protein sequence ID" value="CUV66520.1"/>
    <property type="molecule type" value="Genomic_DNA"/>
</dbReference>
<name>A0A0S4XRB7_9BACT</name>
<proteinExistence type="predicted"/>
<feature type="chain" id="PRO_5006629970" evidence="1">
    <location>
        <begin position="18"/>
        <end position="137"/>
    </location>
</feature>
<sequence length="137" mass="15482">MKKIVLFFLLISSLVFASDAYTPPKGSIERAAIMNALRAEVKSYHKIDVIFKVEYLMVKDGWAWIQTIPMSKDGKNNYEDIIAILHKNKGIWSVAELVCTEVETEGCLDDPEYFQKLNKKFPNIPAGITPVIASPVY</sequence>
<dbReference type="AlphaFoldDB" id="A0A0S4XRB7"/>
<keyword evidence="1" id="KW-0732">Signal</keyword>
<organism evidence="2">
    <name type="scientific">Sulfurovum sp. enrichment culture clone C5</name>
    <dbReference type="NCBI Taxonomy" id="497650"/>
    <lineage>
        <taxon>Bacteria</taxon>
        <taxon>Pseudomonadati</taxon>
        <taxon>Campylobacterota</taxon>
        <taxon>Epsilonproteobacteria</taxon>
        <taxon>Campylobacterales</taxon>
        <taxon>Sulfurovaceae</taxon>
        <taxon>Sulfurovum</taxon>
        <taxon>environmental samples</taxon>
    </lineage>
</organism>
<reference evidence="2" key="1">
    <citation type="submission" date="2015-11" db="EMBL/GenBank/DDBJ databases">
        <authorList>
            <person name="Zhang Y."/>
            <person name="Guo Z."/>
        </authorList>
    </citation>
    <scope>NUCLEOTIDE SEQUENCE</scope>
    <source>
        <strain evidence="2">BN30871</strain>
    </source>
</reference>
<protein>
    <submittedName>
        <fullName evidence="2">Uncharacterized protein</fullName>
    </submittedName>
</protein>
<gene>
    <name evidence="2" type="ORF">BN3087_870040</name>
</gene>
<feature type="signal peptide" evidence="1">
    <location>
        <begin position="1"/>
        <end position="17"/>
    </location>
</feature>
<evidence type="ECO:0000256" key="1">
    <source>
        <dbReference type="SAM" id="SignalP"/>
    </source>
</evidence>
<accession>A0A0S4XRB7</accession>
<evidence type="ECO:0000313" key="2">
    <source>
        <dbReference type="EMBL" id="CUV66520.1"/>
    </source>
</evidence>